<dbReference type="InterPro" id="IPR036734">
    <property type="entry name" value="Neur_chan_lig-bd_sf"/>
</dbReference>
<keyword evidence="5" id="KW-0406">Ion transport</keyword>
<dbReference type="CDD" id="cd18989">
    <property type="entry name" value="LGIC_ECD_cation"/>
    <property type="match status" value="1"/>
</dbReference>
<feature type="domain" description="Neurotransmitter-gated ion-channel transmembrane" evidence="7">
    <location>
        <begin position="241"/>
        <end position="322"/>
    </location>
</feature>
<evidence type="ECO:0000259" key="6">
    <source>
        <dbReference type="Pfam" id="PF02931"/>
    </source>
</evidence>
<evidence type="ECO:0000256" key="3">
    <source>
        <dbReference type="ARBA" id="ARBA00022989"/>
    </source>
</evidence>
<feature type="non-terminal residue" evidence="8">
    <location>
        <position position="325"/>
    </location>
</feature>
<evidence type="ECO:0000313" key="8">
    <source>
        <dbReference type="EMBL" id="KAK0062254.1"/>
    </source>
</evidence>
<keyword evidence="5" id="KW-0813">Transport</keyword>
<protein>
    <submittedName>
        <fullName evidence="8">Acetylcholine receptor subunit delta</fullName>
    </submittedName>
</protein>
<accession>A0AAD8FGG4</accession>
<comment type="caution">
    <text evidence="8">The sequence shown here is derived from an EMBL/GenBank/DDBJ whole genome shotgun (WGS) entry which is preliminary data.</text>
</comment>
<keyword evidence="4 5" id="KW-0472">Membrane</keyword>
<dbReference type="Pfam" id="PF02932">
    <property type="entry name" value="Neur_chan_memb"/>
    <property type="match status" value="1"/>
</dbReference>
<organism evidence="8 9">
    <name type="scientific">Biomphalaria pfeifferi</name>
    <name type="common">Bloodfluke planorb</name>
    <name type="synonym">Freshwater snail</name>
    <dbReference type="NCBI Taxonomy" id="112525"/>
    <lineage>
        <taxon>Eukaryota</taxon>
        <taxon>Metazoa</taxon>
        <taxon>Spiralia</taxon>
        <taxon>Lophotrochozoa</taxon>
        <taxon>Mollusca</taxon>
        <taxon>Gastropoda</taxon>
        <taxon>Heterobranchia</taxon>
        <taxon>Euthyneura</taxon>
        <taxon>Panpulmonata</taxon>
        <taxon>Hygrophila</taxon>
        <taxon>Lymnaeoidea</taxon>
        <taxon>Planorbidae</taxon>
        <taxon>Biomphalaria</taxon>
    </lineage>
</organism>
<dbReference type="AlphaFoldDB" id="A0AAD8FGG4"/>
<dbReference type="InterPro" id="IPR006029">
    <property type="entry name" value="Neurotrans-gated_channel_TM"/>
</dbReference>
<dbReference type="PROSITE" id="PS00236">
    <property type="entry name" value="NEUROTR_ION_CHANNEL"/>
    <property type="match status" value="1"/>
</dbReference>
<dbReference type="InterPro" id="IPR038050">
    <property type="entry name" value="Neuro_actylchol_rec"/>
</dbReference>
<keyword evidence="9" id="KW-1185">Reference proteome</keyword>
<proteinExistence type="inferred from homology"/>
<keyword evidence="5" id="KW-0732">Signal</keyword>
<gene>
    <name evidence="8" type="ORF">Bpfe_008355</name>
</gene>
<dbReference type="PANTHER" id="PTHR18945">
    <property type="entry name" value="NEUROTRANSMITTER GATED ION CHANNEL"/>
    <property type="match status" value="1"/>
</dbReference>
<dbReference type="InterPro" id="IPR006202">
    <property type="entry name" value="Neur_chan_lig-bd"/>
</dbReference>
<dbReference type="EMBL" id="JASAOG010000026">
    <property type="protein sequence ID" value="KAK0062254.1"/>
    <property type="molecule type" value="Genomic_DNA"/>
</dbReference>
<dbReference type="GO" id="GO:0016020">
    <property type="term" value="C:membrane"/>
    <property type="evidence" value="ECO:0007669"/>
    <property type="project" value="UniProtKB-SubCell"/>
</dbReference>
<reference evidence="8" key="1">
    <citation type="journal article" date="2023" name="PLoS Negl. Trop. Dis.">
        <title>A genome sequence for Biomphalaria pfeifferi, the major vector snail for the human-infecting parasite Schistosoma mansoni.</title>
        <authorList>
            <person name="Bu L."/>
            <person name="Lu L."/>
            <person name="Laidemitt M.R."/>
            <person name="Zhang S.M."/>
            <person name="Mutuku M."/>
            <person name="Mkoji G."/>
            <person name="Steinauer M."/>
            <person name="Loker E.S."/>
        </authorList>
    </citation>
    <scope>NUCLEOTIDE SEQUENCE</scope>
    <source>
        <strain evidence="8">KasaAsao</strain>
    </source>
</reference>
<comment type="subcellular location">
    <subcellularLocation>
        <location evidence="1">Membrane</location>
        <topology evidence="1">Multi-pass membrane protein</topology>
    </subcellularLocation>
</comment>
<sequence>MRHLATTLLTLVLSTMRVLSTNYSESLAFLNIRLADTNYSPQLRPLIDQKDVIKVEVAFELVSIVEVNDVTQSFTINGFLFFTWKDQILAWHDELGYDVELIHPLPEQIWRPRVIFMNTLEDRDLFDDDKAPLFVGRDGSVYWAPGSLFPTSCQLNMTYYPYDHQTCVIYLVAMTFSSTELTFSVMDRHVRTRYYTNNGEWDLKSTKVETSDLNASYVNLSSILITFELKRRPTFFLLNVLLPVVFLSFLNICVFVIPAESGEKIGYGITVLLSLTVYMSTVSGMLPRSSLTLPNVIIYLFILFILSMITVFCNIIIVLLHNMEE</sequence>
<evidence type="ECO:0000256" key="2">
    <source>
        <dbReference type="ARBA" id="ARBA00022692"/>
    </source>
</evidence>
<dbReference type="Proteomes" id="UP001233172">
    <property type="component" value="Unassembled WGS sequence"/>
</dbReference>
<reference evidence="8" key="2">
    <citation type="submission" date="2023-04" db="EMBL/GenBank/DDBJ databases">
        <authorList>
            <person name="Bu L."/>
            <person name="Lu L."/>
            <person name="Laidemitt M.R."/>
            <person name="Zhang S.M."/>
            <person name="Mutuku M."/>
            <person name="Mkoji G."/>
            <person name="Steinauer M."/>
            <person name="Loker E.S."/>
        </authorList>
    </citation>
    <scope>NUCLEOTIDE SEQUENCE</scope>
    <source>
        <strain evidence="8">KasaAsao</strain>
        <tissue evidence="8">Whole Snail</tissue>
    </source>
</reference>
<feature type="chain" id="PRO_5041775657" evidence="5">
    <location>
        <begin position="21"/>
        <end position="325"/>
    </location>
</feature>
<dbReference type="InterPro" id="IPR036719">
    <property type="entry name" value="Neuro-gated_channel_TM_sf"/>
</dbReference>
<dbReference type="SUPFAM" id="SSF63712">
    <property type="entry name" value="Nicotinic receptor ligand binding domain-like"/>
    <property type="match status" value="1"/>
</dbReference>
<dbReference type="SUPFAM" id="SSF90112">
    <property type="entry name" value="Neurotransmitter-gated ion-channel transmembrane pore"/>
    <property type="match status" value="1"/>
</dbReference>
<evidence type="ECO:0000256" key="1">
    <source>
        <dbReference type="ARBA" id="ARBA00004141"/>
    </source>
</evidence>
<dbReference type="GO" id="GO:0005230">
    <property type="term" value="F:extracellular ligand-gated monoatomic ion channel activity"/>
    <property type="evidence" value="ECO:0007669"/>
    <property type="project" value="InterPro"/>
</dbReference>
<feature type="transmembrane region" description="Helical" evidence="5">
    <location>
        <begin position="235"/>
        <end position="259"/>
    </location>
</feature>
<keyword evidence="3 5" id="KW-1133">Transmembrane helix</keyword>
<comment type="caution">
    <text evidence="5">Lacks conserved residue(s) required for the propagation of feature annotation.</text>
</comment>
<dbReference type="PRINTS" id="PR00252">
    <property type="entry name" value="NRIONCHANNEL"/>
</dbReference>
<feature type="transmembrane region" description="Helical" evidence="5">
    <location>
        <begin position="298"/>
        <end position="320"/>
    </location>
</feature>
<dbReference type="InterPro" id="IPR018000">
    <property type="entry name" value="Neurotransmitter_ion_chnl_CS"/>
</dbReference>
<name>A0AAD8FGG4_BIOPF</name>
<keyword evidence="5" id="KW-0407">Ion channel</keyword>
<keyword evidence="2 5" id="KW-0812">Transmembrane</keyword>
<dbReference type="CDD" id="cd19051">
    <property type="entry name" value="LGIC_TM_cation"/>
    <property type="match status" value="1"/>
</dbReference>
<evidence type="ECO:0000259" key="7">
    <source>
        <dbReference type="Pfam" id="PF02932"/>
    </source>
</evidence>
<dbReference type="GO" id="GO:0004888">
    <property type="term" value="F:transmembrane signaling receptor activity"/>
    <property type="evidence" value="ECO:0007669"/>
    <property type="project" value="InterPro"/>
</dbReference>
<dbReference type="Pfam" id="PF02931">
    <property type="entry name" value="Neur_chan_LBD"/>
    <property type="match status" value="1"/>
</dbReference>
<dbReference type="InterPro" id="IPR006201">
    <property type="entry name" value="Neur_channel"/>
</dbReference>
<comment type="similarity">
    <text evidence="5">Belongs to the ligand-gated ion channel (TC 1.A.9) family.</text>
</comment>
<evidence type="ECO:0000256" key="5">
    <source>
        <dbReference type="RuleBase" id="RU000687"/>
    </source>
</evidence>
<dbReference type="Gene3D" id="2.70.170.10">
    <property type="entry name" value="Neurotransmitter-gated ion-channel ligand-binding domain"/>
    <property type="match status" value="1"/>
</dbReference>
<dbReference type="FunFam" id="2.70.170.10:FF:000028">
    <property type="entry name" value="AcetylCholine Receptor"/>
    <property type="match status" value="1"/>
</dbReference>
<evidence type="ECO:0000256" key="4">
    <source>
        <dbReference type="ARBA" id="ARBA00023136"/>
    </source>
</evidence>
<evidence type="ECO:0000313" key="9">
    <source>
        <dbReference type="Proteomes" id="UP001233172"/>
    </source>
</evidence>
<feature type="domain" description="Neurotransmitter-gated ion-channel ligand-binding" evidence="6">
    <location>
        <begin position="37"/>
        <end position="233"/>
    </location>
</feature>
<dbReference type="Gene3D" id="1.20.58.390">
    <property type="entry name" value="Neurotransmitter-gated ion-channel transmembrane domain"/>
    <property type="match status" value="1"/>
</dbReference>
<feature type="transmembrane region" description="Helical" evidence="5">
    <location>
        <begin position="265"/>
        <end position="286"/>
    </location>
</feature>
<feature type="signal peptide" evidence="5">
    <location>
        <begin position="1"/>
        <end position="20"/>
    </location>
</feature>
<keyword evidence="8" id="KW-0675">Receptor</keyword>